<dbReference type="AlphaFoldDB" id="A0A1Y2LI14"/>
<evidence type="ECO:0000313" key="3">
    <source>
        <dbReference type="Proteomes" id="UP000193240"/>
    </source>
</evidence>
<dbReference type="SUPFAM" id="SSF56112">
    <property type="entry name" value="Protein kinase-like (PK-like)"/>
    <property type="match status" value="1"/>
</dbReference>
<dbReference type="EMBL" id="KZ107862">
    <property type="protein sequence ID" value="OSS43683.1"/>
    <property type="molecule type" value="Genomic_DNA"/>
</dbReference>
<evidence type="ECO:0000313" key="2">
    <source>
        <dbReference type="EMBL" id="OSS43683.1"/>
    </source>
</evidence>
<feature type="domain" description="Aminoglycoside phosphotransferase" evidence="1">
    <location>
        <begin position="46"/>
        <end position="314"/>
    </location>
</feature>
<dbReference type="InterPro" id="IPR011009">
    <property type="entry name" value="Kinase-like_dom_sf"/>
</dbReference>
<accession>A0A1Y2LI14</accession>
<protein>
    <recommendedName>
        <fullName evidence="1">Aminoglycoside phosphotransferase domain-containing protein</fullName>
    </recommendedName>
</protein>
<dbReference type="Gene3D" id="3.30.200.20">
    <property type="entry name" value="Phosphorylase Kinase, domain 1"/>
    <property type="match status" value="1"/>
</dbReference>
<evidence type="ECO:0000259" key="1">
    <source>
        <dbReference type="Pfam" id="PF01636"/>
    </source>
</evidence>
<gene>
    <name evidence="2" type="ORF">B5807_11574</name>
</gene>
<name>A0A1Y2LI14_EPING</name>
<dbReference type="Proteomes" id="UP000193240">
    <property type="component" value="Unassembled WGS sequence"/>
</dbReference>
<dbReference type="InterPro" id="IPR051678">
    <property type="entry name" value="AGP_Transferase"/>
</dbReference>
<reference evidence="2 3" key="1">
    <citation type="journal article" date="2017" name="Genome Announc.">
        <title>Genome sequence of the saprophytic ascomycete Epicoccum nigrum ICMP 19927 strain isolated from New Zealand.</title>
        <authorList>
            <person name="Fokin M."/>
            <person name="Fleetwood D."/>
            <person name="Weir B.S."/>
            <person name="Villas-Boas S.G."/>
        </authorList>
    </citation>
    <scope>NUCLEOTIDE SEQUENCE [LARGE SCALE GENOMIC DNA]</scope>
    <source>
        <strain evidence="2 3">ICMP 19927</strain>
    </source>
</reference>
<organism evidence="2 3">
    <name type="scientific">Epicoccum nigrum</name>
    <name type="common">Soil fungus</name>
    <name type="synonym">Epicoccum purpurascens</name>
    <dbReference type="NCBI Taxonomy" id="105696"/>
    <lineage>
        <taxon>Eukaryota</taxon>
        <taxon>Fungi</taxon>
        <taxon>Dikarya</taxon>
        <taxon>Ascomycota</taxon>
        <taxon>Pezizomycotina</taxon>
        <taxon>Dothideomycetes</taxon>
        <taxon>Pleosporomycetidae</taxon>
        <taxon>Pleosporales</taxon>
        <taxon>Pleosporineae</taxon>
        <taxon>Didymellaceae</taxon>
        <taxon>Epicoccum</taxon>
    </lineage>
</organism>
<dbReference type="Pfam" id="PF01636">
    <property type="entry name" value="APH"/>
    <property type="match status" value="1"/>
</dbReference>
<keyword evidence="3" id="KW-1185">Reference proteome</keyword>
<dbReference type="InterPro" id="IPR002575">
    <property type="entry name" value="Aminoglycoside_PTrfase"/>
</dbReference>
<dbReference type="PANTHER" id="PTHR21310">
    <property type="entry name" value="AMINOGLYCOSIDE PHOSPHOTRANSFERASE-RELATED-RELATED"/>
    <property type="match status" value="1"/>
</dbReference>
<sequence>MISSRVPQPDLTQDAQVKVDSHCDLTNVDGMKDYIQHRLGVPDVKLEVIAGGTANYVYRLLGGNKESEGRSWILKHAAGHLSSNPEFNLPPSRMDFEARILTHKLKDKIECHCNNLEPSLVISPAIHVHTVPLIFYDIGLKLLCIRDAGSRNLFSAYKDLSEDDVQKIGTAIGRWLARLHTETPHSNATGDSGLNNEVGVMIARHTYNSLSSALSQTCYDAELGLKINSSFGGLLAMDDESVCHGDFWPGNVMLQDSSVTGAPEILTVIDWEFVRVGSSATDVGQFAAEAFMLDRFCGNKGLRSAFLQSYCHTRTHDSPSAVFQQKDRRYKWMTRAAVHFAAHLVFWPSRQAHWANKEYKKPLLDLAFGILRDAISSNSDAGVRELFEGVPIGDEIANDMPTRRTLS</sequence>
<proteinExistence type="predicted"/>
<dbReference type="Gene3D" id="3.90.1200.10">
    <property type="match status" value="1"/>
</dbReference>
<dbReference type="InParanoid" id="A0A1Y2LI14"/>
<dbReference type="OMA" id="VHLICWY"/>
<dbReference type="STRING" id="105696.A0A1Y2LI14"/>